<reference evidence="2" key="1">
    <citation type="submission" date="2023-08" db="EMBL/GenBank/DDBJ databases">
        <authorList>
            <person name="Chen Y."/>
            <person name="Shah S."/>
            <person name="Dougan E. K."/>
            <person name="Thang M."/>
            <person name="Chan C."/>
        </authorList>
    </citation>
    <scope>NUCLEOTIDE SEQUENCE</scope>
</reference>
<organism evidence="2 3">
    <name type="scientific">Effrenium voratum</name>
    <dbReference type="NCBI Taxonomy" id="2562239"/>
    <lineage>
        <taxon>Eukaryota</taxon>
        <taxon>Sar</taxon>
        <taxon>Alveolata</taxon>
        <taxon>Dinophyceae</taxon>
        <taxon>Suessiales</taxon>
        <taxon>Symbiodiniaceae</taxon>
        <taxon>Effrenium</taxon>
    </lineage>
</organism>
<dbReference type="EMBL" id="CAUJNA010001347">
    <property type="protein sequence ID" value="CAJ1386244.1"/>
    <property type="molecule type" value="Genomic_DNA"/>
</dbReference>
<protein>
    <submittedName>
        <fullName evidence="2">Uncharacterized protein</fullName>
    </submittedName>
</protein>
<gene>
    <name evidence="2" type="ORF">EVOR1521_LOCUS12663</name>
</gene>
<feature type="compositionally biased region" description="Basic and acidic residues" evidence="1">
    <location>
        <begin position="106"/>
        <end position="122"/>
    </location>
</feature>
<evidence type="ECO:0000313" key="2">
    <source>
        <dbReference type="EMBL" id="CAJ1386244.1"/>
    </source>
</evidence>
<sequence>MSDQHNVYVLLCERVAPEALALAIQGTDPLFPVGKPTQEGVEIHKSLLQGLLSVQRRVQSLLDMISFVNTKRRNVSTQKRQLPAIQEILETASGSPYRALTSTEELPDKAAKLPRKYEKEPTEESLQDFWQELAERESVHLVVDLLTQTSEKPGSSDDKAGKSSLGDKPGSP</sequence>
<dbReference type="Proteomes" id="UP001178507">
    <property type="component" value="Unassembled WGS sequence"/>
</dbReference>
<accession>A0AA36IEZ9</accession>
<feature type="region of interest" description="Disordered" evidence="1">
    <location>
        <begin position="144"/>
        <end position="172"/>
    </location>
</feature>
<evidence type="ECO:0000313" key="3">
    <source>
        <dbReference type="Proteomes" id="UP001178507"/>
    </source>
</evidence>
<name>A0AA36IEZ9_9DINO</name>
<comment type="caution">
    <text evidence="2">The sequence shown here is derived from an EMBL/GenBank/DDBJ whole genome shotgun (WGS) entry which is preliminary data.</text>
</comment>
<keyword evidence="3" id="KW-1185">Reference proteome</keyword>
<proteinExistence type="predicted"/>
<evidence type="ECO:0000256" key="1">
    <source>
        <dbReference type="SAM" id="MobiDB-lite"/>
    </source>
</evidence>
<feature type="region of interest" description="Disordered" evidence="1">
    <location>
        <begin position="96"/>
        <end position="126"/>
    </location>
</feature>
<dbReference type="AlphaFoldDB" id="A0AA36IEZ9"/>